<evidence type="ECO:0000259" key="13">
    <source>
        <dbReference type="Pfam" id="PF09084"/>
    </source>
</evidence>
<comment type="function">
    <text evidence="1">Responsible for the formation of the pyrimidine heterocycle in the thiamine biosynthesis pathway. Catalyzes the formation of hydroxymethylpyrimidine phosphate (HMP-P) from histidine and pyridoxal phosphate (PLP). The protein uses PLP and the active site histidine to form HMP-P, generating an inactive enzyme. The enzyme can only undergo a single turnover, which suggests it is a suicide enzyme.</text>
</comment>
<keyword evidence="6" id="KW-0479">Metal-binding</keyword>
<comment type="pathway">
    <text evidence="2">Cofactor biosynthesis; thiamine diphosphate biosynthesis.</text>
</comment>
<comment type="subunit">
    <text evidence="4">Homodimer.</text>
</comment>
<keyword evidence="12" id="KW-0732">Signal</keyword>
<gene>
    <name evidence="14" type="ORF">CEJ42_11855</name>
</gene>
<sequence>MVISNSIKRLMCTLAAGACCALAALPAWSADKVKFNLAWLPQGSTGGILVAIAKGFYAEAGLDVTAVRGYGGQRTVNEIDQGLFEFGYGDPISVMLNRVQGGKTVMVGVINTQWPAALCYAEKPGRKLARPADLKGLSLGGGAASPLQNIVPSWLQANQLPVDHIKLLRLDPSVINSSFLEGRIDLAECWEGANKPILEALLQKEGKKLGWMRYRDFNLNLYGNGIVTSDKLVADNPGLVKRFVQATYRGYEFQRSHPKEAADAIASQQKLMDKGILLQQIAETNQIIDDAGAANKKLGWMREDRMNATVDFVKKAFNVQAPVKASDIYTNKFVE</sequence>
<evidence type="ECO:0000256" key="3">
    <source>
        <dbReference type="ARBA" id="ARBA00009406"/>
    </source>
</evidence>
<dbReference type="InterPro" id="IPR015168">
    <property type="entry name" value="SsuA/THI5"/>
</dbReference>
<evidence type="ECO:0000256" key="9">
    <source>
        <dbReference type="ARBA" id="ARBA00023004"/>
    </source>
</evidence>
<evidence type="ECO:0000256" key="10">
    <source>
        <dbReference type="ARBA" id="ARBA00033171"/>
    </source>
</evidence>
<dbReference type="GO" id="GO:0016740">
    <property type="term" value="F:transferase activity"/>
    <property type="evidence" value="ECO:0007669"/>
    <property type="project" value="UniProtKB-KW"/>
</dbReference>
<dbReference type="Gene3D" id="3.40.190.10">
    <property type="entry name" value="Periplasmic binding protein-like II"/>
    <property type="match status" value="2"/>
</dbReference>
<dbReference type="GO" id="GO:0046872">
    <property type="term" value="F:metal ion binding"/>
    <property type="evidence" value="ECO:0007669"/>
    <property type="project" value="UniProtKB-KW"/>
</dbReference>
<keyword evidence="5" id="KW-0808">Transferase</keyword>
<dbReference type="RefSeq" id="WP_088751203.1">
    <property type="nucleotide sequence ID" value="NZ_NJGU01000006.1"/>
</dbReference>
<evidence type="ECO:0000313" key="14">
    <source>
        <dbReference type="EMBL" id="OWY28677.1"/>
    </source>
</evidence>
<dbReference type="InterPro" id="IPR027939">
    <property type="entry name" value="NMT1/THI5"/>
</dbReference>
<organism evidence="14 15">
    <name type="scientific">Herbaspirillum robiniae</name>
    <dbReference type="NCBI Taxonomy" id="2014887"/>
    <lineage>
        <taxon>Bacteria</taxon>
        <taxon>Pseudomonadati</taxon>
        <taxon>Pseudomonadota</taxon>
        <taxon>Betaproteobacteria</taxon>
        <taxon>Burkholderiales</taxon>
        <taxon>Oxalobacteraceae</taxon>
        <taxon>Herbaspirillum</taxon>
    </lineage>
</organism>
<comment type="catalytic activity">
    <reaction evidence="11">
        <text>N(6)-(pyridoxal phosphate)-L-lysyl-[4-amino-5-hydroxymethyl-2-methylpyrimidine phosphate synthase] + L-histidyl-[4-amino-5-hydroxymethyl-2-methylpyrimidine phosphate synthase] + 2 Fe(3+) + 4 H2O = L-lysyl-[4-amino-5-hydroxymethyl-2-methylpyrimidine phosphate synthase] + (2S)-2-amino-5-hydroxy-4-oxopentanoyl-[4-amino-5-hydroxymethyl-2-methylpyrimidine phosphate synthase] + 4-amino-2-methyl-5-(phosphooxymethyl)pyrimidine + 3-oxopropanoate + 2 Fe(2+) + 2 H(+)</text>
        <dbReference type="Rhea" id="RHEA:65756"/>
        <dbReference type="Rhea" id="RHEA-COMP:16892"/>
        <dbReference type="Rhea" id="RHEA-COMP:16893"/>
        <dbReference type="Rhea" id="RHEA-COMP:16894"/>
        <dbReference type="Rhea" id="RHEA-COMP:16895"/>
        <dbReference type="ChEBI" id="CHEBI:15377"/>
        <dbReference type="ChEBI" id="CHEBI:15378"/>
        <dbReference type="ChEBI" id="CHEBI:29033"/>
        <dbReference type="ChEBI" id="CHEBI:29034"/>
        <dbReference type="ChEBI" id="CHEBI:29969"/>
        <dbReference type="ChEBI" id="CHEBI:29979"/>
        <dbReference type="ChEBI" id="CHEBI:33190"/>
        <dbReference type="ChEBI" id="CHEBI:58354"/>
        <dbReference type="ChEBI" id="CHEBI:143915"/>
        <dbReference type="ChEBI" id="CHEBI:157692"/>
    </reaction>
    <physiologicalReaction direction="left-to-right" evidence="11">
        <dbReference type="Rhea" id="RHEA:65757"/>
    </physiologicalReaction>
</comment>
<evidence type="ECO:0000256" key="12">
    <source>
        <dbReference type="SAM" id="SignalP"/>
    </source>
</evidence>
<name>A0A246WSP6_9BURK</name>
<evidence type="ECO:0000256" key="7">
    <source>
        <dbReference type="ARBA" id="ARBA00022898"/>
    </source>
</evidence>
<accession>A0A246WSP6</accession>
<dbReference type="AlphaFoldDB" id="A0A246WSP6"/>
<feature type="chain" id="PRO_5013395083" description="Thiamine pyrimidine synthase" evidence="12">
    <location>
        <begin position="30"/>
        <end position="335"/>
    </location>
</feature>
<dbReference type="Pfam" id="PF09084">
    <property type="entry name" value="NMT1"/>
    <property type="match status" value="1"/>
</dbReference>
<keyword evidence="7" id="KW-0663">Pyridoxal phosphate</keyword>
<evidence type="ECO:0000256" key="11">
    <source>
        <dbReference type="ARBA" id="ARBA00048179"/>
    </source>
</evidence>
<reference evidence="14 15" key="1">
    <citation type="submission" date="2017-06" db="EMBL/GenBank/DDBJ databases">
        <title>Herbaspirillum phytohormonus sp. nov., isolated from the root nodule of Robinia pseudoacacia in lead-zinc mine.</title>
        <authorList>
            <person name="Fan M."/>
            <person name="Lin Y."/>
        </authorList>
    </citation>
    <scope>NUCLEOTIDE SEQUENCE [LARGE SCALE GENOMIC DNA]</scope>
    <source>
        <strain evidence="14 15">HZ10</strain>
    </source>
</reference>
<evidence type="ECO:0000256" key="1">
    <source>
        <dbReference type="ARBA" id="ARBA00003469"/>
    </source>
</evidence>
<evidence type="ECO:0000256" key="2">
    <source>
        <dbReference type="ARBA" id="ARBA00004948"/>
    </source>
</evidence>
<dbReference type="EMBL" id="NJGU01000006">
    <property type="protein sequence ID" value="OWY28677.1"/>
    <property type="molecule type" value="Genomic_DNA"/>
</dbReference>
<proteinExistence type="inferred from homology"/>
<evidence type="ECO:0000256" key="8">
    <source>
        <dbReference type="ARBA" id="ARBA00022977"/>
    </source>
</evidence>
<dbReference type="SUPFAM" id="SSF53850">
    <property type="entry name" value="Periplasmic binding protein-like II"/>
    <property type="match status" value="1"/>
</dbReference>
<dbReference type="PANTHER" id="PTHR31528:SF1">
    <property type="entry name" value="4-AMINO-5-HYDROXYMETHYL-2-METHYLPYRIMIDINE PHOSPHATE SYNTHASE THI11-RELATED"/>
    <property type="match status" value="1"/>
</dbReference>
<evidence type="ECO:0000313" key="15">
    <source>
        <dbReference type="Proteomes" id="UP000197596"/>
    </source>
</evidence>
<evidence type="ECO:0000256" key="5">
    <source>
        <dbReference type="ARBA" id="ARBA00022679"/>
    </source>
</evidence>
<evidence type="ECO:0000256" key="4">
    <source>
        <dbReference type="ARBA" id="ARBA00011738"/>
    </source>
</evidence>
<dbReference type="PANTHER" id="PTHR31528">
    <property type="entry name" value="4-AMINO-5-HYDROXYMETHYL-2-METHYLPYRIMIDINE PHOSPHATE SYNTHASE THI11-RELATED"/>
    <property type="match status" value="1"/>
</dbReference>
<dbReference type="Proteomes" id="UP000197596">
    <property type="component" value="Unassembled WGS sequence"/>
</dbReference>
<keyword evidence="8" id="KW-0784">Thiamine biosynthesis</keyword>
<comment type="caution">
    <text evidence="14">The sequence shown here is derived from an EMBL/GenBank/DDBJ whole genome shotgun (WGS) entry which is preliminary data.</text>
</comment>
<keyword evidence="9" id="KW-0408">Iron</keyword>
<comment type="similarity">
    <text evidence="3">Belongs to the NMT1/THI5 family.</text>
</comment>
<dbReference type="GO" id="GO:0009228">
    <property type="term" value="P:thiamine biosynthetic process"/>
    <property type="evidence" value="ECO:0007669"/>
    <property type="project" value="UniProtKB-KW"/>
</dbReference>
<feature type="domain" description="SsuA/THI5-like" evidence="13">
    <location>
        <begin position="46"/>
        <end position="261"/>
    </location>
</feature>
<feature type="signal peptide" evidence="12">
    <location>
        <begin position="1"/>
        <end position="29"/>
    </location>
</feature>
<protein>
    <recommendedName>
        <fullName evidence="10">Thiamine pyrimidine synthase</fullName>
    </recommendedName>
</protein>
<evidence type="ECO:0000256" key="6">
    <source>
        <dbReference type="ARBA" id="ARBA00022723"/>
    </source>
</evidence>